<dbReference type="EMBL" id="MPUH01000012">
    <property type="protein sequence ID" value="OMJ95429.1"/>
    <property type="molecule type" value="Genomic_DNA"/>
</dbReference>
<gene>
    <name evidence="1" type="ORF">SteCoe_1194</name>
</gene>
<comment type="caution">
    <text evidence="1">The sequence shown here is derived from an EMBL/GenBank/DDBJ whole genome shotgun (WGS) entry which is preliminary data.</text>
</comment>
<evidence type="ECO:0000313" key="1">
    <source>
        <dbReference type="EMBL" id="OMJ95429.1"/>
    </source>
</evidence>
<protein>
    <submittedName>
        <fullName evidence="1">Uncharacterized protein</fullName>
    </submittedName>
</protein>
<dbReference type="AlphaFoldDB" id="A0A1R2D2D1"/>
<dbReference type="Proteomes" id="UP000187209">
    <property type="component" value="Unassembled WGS sequence"/>
</dbReference>
<reference evidence="1 2" key="1">
    <citation type="submission" date="2016-11" db="EMBL/GenBank/DDBJ databases">
        <title>The macronuclear genome of Stentor coeruleus: a giant cell with tiny introns.</title>
        <authorList>
            <person name="Slabodnick M."/>
            <person name="Ruby J.G."/>
            <person name="Reiff S.B."/>
            <person name="Swart E.C."/>
            <person name="Gosai S."/>
            <person name="Prabakaran S."/>
            <person name="Witkowska E."/>
            <person name="Larue G.E."/>
            <person name="Fisher S."/>
            <person name="Freeman R.M."/>
            <person name="Gunawardena J."/>
            <person name="Chu W."/>
            <person name="Stover N.A."/>
            <person name="Gregory B.D."/>
            <person name="Nowacki M."/>
            <person name="Derisi J."/>
            <person name="Roy S.W."/>
            <person name="Marshall W.F."/>
            <person name="Sood P."/>
        </authorList>
    </citation>
    <scope>NUCLEOTIDE SEQUENCE [LARGE SCALE GENOMIC DNA]</scope>
    <source>
        <strain evidence="1">WM001</strain>
    </source>
</reference>
<sequence length="142" mass="16072">MEVSPFQKRFRNRSQLVGKKGQIILGIHSVSKAEISQNKLHLNSSYYSNNTSFSKYAIQSEPSDVDVYSTVNKSFSCVKLPKLSTNSKTIIHKDFKGNLNKSFCPNLGYSMKHKIHLKEITVKNPKFATIFTRNGSLALKDE</sequence>
<proteinExistence type="predicted"/>
<accession>A0A1R2D2D1</accession>
<evidence type="ECO:0000313" key="2">
    <source>
        <dbReference type="Proteomes" id="UP000187209"/>
    </source>
</evidence>
<name>A0A1R2D2D1_9CILI</name>
<keyword evidence="2" id="KW-1185">Reference proteome</keyword>
<organism evidence="1 2">
    <name type="scientific">Stentor coeruleus</name>
    <dbReference type="NCBI Taxonomy" id="5963"/>
    <lineage>
        <taxon>Eukaryota</taxon>
        <taxon>Sar</taxon>
        <taxon>Alveolata</taxon>
        <taxon>Ciliophora</taxon>
        <taxon>Postciliodesmatophora</taxon>
        <taxon>Heterotrichea</taxon>
        <taxon>Heterotrichida</taxon>
        <taxon>Stentoridae</taxon>
        <taxon>Stentor</taxon>
    </lineage>
</organism>